<dbReference type="EMBL" id="JAPEUY010000019">
    <property type="protein sequence ID" value="KAJ4363553.1"/>
    <property type="molecule type" value="Genomic_DNA"/>
</dbReference>
<evidence type="ECO:0008006" key="5">
    <source>
        <dbReference type="Google" id="ProtNLM"/>
    </source>
</evidence>
<proteinExistence type="predicted"/>
<feature type="binding site" description="axial binding residue" evidence="1">
    <location>
        <position position="452"/>
    </location>
    <ligand>
        <name>heme</name>
        <dbReference type="ChEBI" id="CHEBI:30413"/>
    </ligand>
    <ligandPart>
        <name>Fe</name>
        <dbReference type="ChEBI" id="CHEBI:18248"/>
    </ligandPart>
</feature>
<keyword evidence="1" id="KW-0408">Iron</keyword>
<keyword evidence="1" id="KW-0349">Heme</keyword>
<dbReference type="GO" id="GO:0020037">
    <property type="term" value="F:heme binding"/>
    <property type="evidence" value="ECO:0007669"/>
    <property type="project" value="InterPro"/>
</dbReference>
<dbReference type="CDD" id="cd11060">
    <property type="entry name" value="CYP57A1-like"/>
    <property type="match status" value="1"/>
</dbReference>
<keyword evidence="4" id="KW-1185">Reference proteome</keyword>
<dbReference type="InterPro" id="IPR001128">
    <property type="entry name" value="Cyt_P450"/>
</dbReference>
<accession>A0A9W9CI44</accession>
<reference evidence="3" key="1">
    <citation type="submission" date="2022-10" db="EMBL/GenBank/DDBJ databases">
        <title>Tapping the CABI collections for fungal endophytes: first genome assemblies for Collariella, Neodidymelliopsis, Ascochyta clinopodiicola, Didymella pomorum, Didymosphaeria variabile, Neocosmospora piperis and Neocucurbitaria cava.</title>
        <authorList>
            <person name="Hill R."/>
        </authorList>
    </citation>
    <scope>NUCLEOTIDE SEQUENCE</scope>
    <source>
        <strain evidence="3">IMI 356814</strain>
    </source>
</reference>
<evidence type="ECO:0000313" key="4">
    <source>
        <dbReference type="Proteomes" id="UP001140560"/>
    </source>
</evidence>
<keyword evidence="2" id="KW-0812">Transmembrane</keyword>
<dbReference type="PANTHER" id="PTHR24305">
    <property type="entry name" value="CYTOCHROME P450"/>
    <property type="match status" value="1"/>
</dbReference>
<comment type="caution">
    <text evidence="3">The sequence shown here is derived from an EMBL/GenBank/DDBJ whole genome shotgun (WGS) entry which is preliminary data.</text>
</comment>
<dbReference type="Proteomes" id="UP001140560">
    <property type="component" value="Unassembled WGS sequence"/>
</dbReference>
<comment type="cofactor">
    <cofactor evidence="1">
        <name>heme</name>
        <dbReference type="ChEBI" id="CHEBI:30413"/>
    </cofactor>
</comment>
<dbReference type="OrthoDB" id="3934656at2759"/>
<dbReference type="GO" id="GO:0004497">
    <property type="term" value="F:monooxygenase activity"/>
    <property type="evidence" value="ECO:0007669"/>
    <property type="project" value="InterPro"/>
</dbReference>
<dbReference type="InterPro" id="IPR050121">
    <property type="entry name" value="Cytochrome_P450_monoxygenase"/>
</dbReference>
<dbReference type="Gene3D" id="1.10.630.10">
    <property type="entry name" value="Cytochrome P450"/>
    <property type="match status" value="1"/>
</dbReference>
<evidence type="ECO:0000256" key="2">
    <source>
        <dbReference type="SAM" id="Phobius"/>
    </source>
</evidence>
<protein>
    <recommendedName>
        <fullName evidence="5">Cytochrome P450</fullName>
    </recommendedName>
</protein>
<feature type="transmembrane region" description="Helical" evidence="2">
    <location>
        <begin position="15"/>
        <end position="35"/>
    </location>
</feature>
<organism evidence="3 4">
    <name type="scientific">Neocucurbitaria cava</name>
    <dbReference type="NCBI Taxonomy" id="798079"/>
    <lineage>
        <taxon>Eukaryota</taxon>
        <taxon>Fungi</taxon>
        <taxon>Dikarya</taxon>
        <taxon>Ascomycota</taxon>
        <taxon>Pezizomycotina</taxon>
        <taxon>Dothideomycetes</taxon>
        <taxon>Pleosporomycetidae</taxon>
        <taxon>Pleosporales</taxon>
        <taxon>Pleosporineae</taxon>
        <taxon>Cucurbitariaceae</taxon>
        <taxon>Neocucurbitaria</taxon>
    </lineage>
</organism>
<keyword evidence="2" id="KW-0472">Membrane</keyword>
<dbReference type="GO" id="GO:0005506">
    <property type="term" value="F:iron ion binding"/>
    <property type="evidence" value="ECO:0007669"/>
    <property type="project" value="InterPro"/>
</dbReference>
<dbReference type="AlphaFoldDB" id="A0A9W9CI44"/>
<keyword evidence="2" id="KW-1133">Transmembrane helix</keyword>
<sequence length="509" mass="57376">MALFTDLLLGANLRSWFTVILPTALVGYWGLWIVYARTLHPLAKIPGPFWPSVSRTWLMYHAWIGDLEIQQRALHKQYGPLARVAPPILRDEVTCDDPREIPTVYPITKPLEKTPWFTNRSEKDHSAYRKTLGHIYSLSSILKSESLLDESGSLFLQRLDGFADKNEAFDFGLWLEMFCYDNIGVIFFGKQFGFLKDGVDYGGYIGAVHQAMPFLHVLASAPAYVRPFLMGGAVVIPRLLKAVIAITDVTKTAERETYEAQARTESATAKRVDMTSLMLGVMREKGEKDNFGLREIVSENWTAVMAGADSTSIALRSVFYFLMKNPETLDKARTEVDAAFADGILTTPILHSQAIKLPYLGAVIKESFRLYAPFAAPSQRYSPRPQGLDLAGTHIPGGWRVGLNPAVVQHHREVFGEDAGTFRPERWLNRSAEQTKLMQKCMMHFGAGTRTCTGQHIAMTEINKIVPEILRRYEFKLAHDGEWKTQNAAFNIQTGVTCYFKKRELADKK</sequence>
<dbReference type="GO" id="GO:0016705">
    <property type="term" value="F:oxidoreductase activity, acting on paired donors, with incorporation or reduction of molecular oxygen"/>
    <property type="evidence" value="ECO:0007669"/>
    <property type="project" value="InterPro"/>
</dbReference>
<dbReference type="InterPro" id="IPR002401">
    <property type="entry name" value="Cyt_P450_E_grp-I"/>
</dbReference>
<gene>
    <name evidence="3" type="ORF">N0V83_009849</name>
</gene>
<evidence type="ECO:0000313" key="3">
    <source>
        <dbReference type="EMBL" id="KAJ4363553.1"/>
    </source>
</evidence>
<dbReference type="SUPFAM" id="SSF48264">
    <property type="entry name" value="Cytochrome P450"/>
    <property type="match status" value="1"/>
</dbReference>
<dbReference type="PANTHER" id="PTHR24305:SF229">
    <property type="entry name" value="P450, PUTATIVE (EUROFUNG)-RELATED"/>
    <property type="match status" value="1"/>
</dbReference>
<evidence type="ECO:0000256" key="1">
    <source>
        <dbReference type="PIRSR" id="PIRSR602401-1"/>
    </source>
</evidence>
<dbReference type="Pfam" id="PF00067">
    <property type="entry name" value="p450"/>
    <property type="match status" value="1"/>
</dbReference>
<dbReference type="InterPro" id="IPR036396">
    <property type="entry name" value="Cyt_P450_sf"/>
</dbReference>
<dbReference type="PRINTS" id="PR00385">
    <property type="entry name" value="P450"/>
</dbReference>
<name>A0A9W9CI44_9PLEO</name>
<keyword evidence="1" id="KW-0479">Metal-binding</keyword>
<dbReference type="PRINTS" id="PR00463">
    <property type="entry name" value="EP450I"/>
</dbReference>